<organism evidence="5 6">
    <name type="scientific">Paenibacillus baimaensis</name>
    <dbReference type="NCBI Taxonomy" id="2982185"/>
    <lineage>
        <taxon>Bacteria</taxon>
        <taxon>Bacillati</taxon>
        <taxon>Bacillota</taxon>
        <taxon>Bacilli</taxon>
        <taxon>Bacillales</taxon>
        <taxon>Paenibacillaceae</taxon>
        <taxon>Paenibacillus</taxon>
    </lineage>
</organism>
<dbReference type="SMART" id="SM00895">
    <property type="entry name" value="FCD"/>
    <property type="match status" value="1"/>
</dbReference>
<dbReference type="InterPro" id="IPR036390">
    <property type="entry name" value="WH_DNA-bd_sf"/>
</dbReference>
<evidence type="ECO:0000256" key="1">
    <source>
        <dbReference type="ARBA" id="ARBA00023015"/>
    </source>
</evidence>
<keyword evidence="2" id="KW-0238">DNA-binding</keyword>
<evidence type="ECO:0000256" key="2">
    <source>
        <dbReference type="ARBA" id="ARBA00023125"/>
    </source>
</evidence>
<dbReference type="PROSITE" id="PS50949">
    <property type="entry name" value="HTH_GNTR"/>
    <property type="match status" value="1"/>
</dbReference>
<dbReference type="InterPro" id="IPR008920">
    <property type="entry name" value="TF_FadR/GntR_C"/>
</dbReference>
<dbReference type="Pfam" id="PF00392">
    <property type="entry name" value="GntR"/>
    <property type="match status" value="1"/>
</dbReference>
<dbReference type="PRINTS" id="PR00035">
    <property type="entry name" value="HTHGNTR"/>
</dbReference>
<comment type="caution">
    <text evidence="5">The sequence shown here is derived from an EMBL/GenBank/DDBJ whole genome shotgun (WGS) entry which is preliminary data.</text>
</comment>
<evidence type="ECO:0000256" key="3">
    <source>
        <dbReference type="ARBA" id="ARBA00023163"/>
    </source>
</evidence>
<name>A0ABT2UA97_9BACL</name>
<dbReference type="Pfam" id="PF07729">
    <property type="entry name" value="FCD"/>
    <property type="match status" value="1"/>
</dbReference>
<proteinExistence type="predicted"/>
<gene>
    <name evidence="5" type="ORF">OB236_05455</name>
</gene>
<feature type="domain" description="HTH gntR-type" evidence="4">
    <location>
        <begin position="11"/>
        <end position="77"/>
    </location>
</feature>
<dbReference type="RefSeq" id="WP_262683107.1">
    <property type="nucleotide sequence ID" value="NZ_JAOQIO010000010.1"/>
</dbReference>
<dbReference type="Gene3D" id="1.10.10.10">
    <property type="entry name" value="Winged helix-like DNA-binding domain superfamily/Winged helix DNA-binding domain"/>
    <property type="match status" value="1"/>
</dbReference>
<keyword evidence="1" id="KW-0805">Transcription regulation</keyword>
<accession>A0ABT2UA97</accession>
<dbReference type="InterPro" id="IPR000524">
    <property type="entry name" value="Tscrpt_reg_HTH_GntR"/>
</dbReference>
<dbReference type="InterPro" id="IPR011711">
    <property type="entry name" value="GntR_C"/>
</dbReference>
<evidence type="ECO:0000313" key="5">
    <source>
        <dbReference type="EMBL" id="MCU6791573.1"/>
    </source>
</evidence>
<dbReference type="PANTHER" id="PTHR43537:SF24">
    <property type="entry name" value="GLUCONATE OPERON TRANSCRIPTIONAL REPRESSOR"/>
    <property type="match status" value="1"/>
</dbReference>
<dbReference type="PANTHER" id="PTHR43537">
    <property type="entry name" value="TRANSCRIPTIONAL REGULATOR, GNTR FAMILY"/>
    <property type="match status" value="1"/>
</dbReference>
<dbReference type="Proteomes" id="UP001652445">
    <property type="component" value="Unassembled WGS sequence"/>
</dbReference>
<evidence type="ECO:0000313" key="6">
    <source>
        <dbReference type="Proteomes" id="UP001652445"/>
    </source>
</evidence>
<dbReference type="SUPFAM" id="SSF46785">
    <property type="entry name" value="Winged helix' DNA-binding domain"/>
    <property type="match status" value="1"/>
</dbReference>
<dbReference type="InterPro" id="IPR036388">
    <property type="entry name" value="WH-like_DNA-bd_sf"/>
</dbReference>
<evidence type="ECO:0000259" key="4">
    <source>
        <dbReference type="PROSITE" id="PS50949"/>
    </source>
</evidence>
<keyword evidence="3" id="KW-0804">Transcription</keyword>
<protein>
    <submittedName>
        <fullName evidence="5">GntR family transcriptional regulator</fullName>
    </submittedName>
</protein>
<dbReference type="SUPFAM" id="SSF48008">
    <property type="entry name" value="GntR ligand-binding domain-like"/>
    <property type="match status" value="1"/>
</dbReference>
<keyword evidence="6" id="KW-1185">Reference proteome</keyword>
<dbReference type="Gene3D" id="1.20.120.530">
    <property type="entry name" value="GntR ligand-binding domain-like"/>
    <property type="match status" value="1"/>
</dbReference>
<sequence length="223" mass="25616">MQFPAMWLQGASLGEKISSELRLRIINGTMAPETVITENVLAAEFGTSRSPIRDALKILSNEGLIRMERMGAVVIGLKSKDMEELNDVRFLFEGFAVQKLSSAYDEQKIKELQQIVDKMELAASHDDPVQFAYYDLLFHETIILSAHHSRILYLWNNIRYVILTVLLVATERRFSKHKEEIQPLIHRHKLIVDALVSRDASNMSKIIQEHFMDTKKSVDESLF</sequence>
<dbReference type="SMART" id="SM00345">
    <property type="entry name" value="HTH_GNTR"/>
    <property type="match status" value="1"/>
</dbReference>
<dbReference type="EMBL" id="JAOQIO010000010">
    <property type="protein sequence ID" value="MCU6791573.1"/>
    <property type="molecule type" value="Genomic_DNA"/>
</dbReference>
<reference evidence="5 6" key="1">
    <citation type="submission" date="2022-09" db="EMBL/GenBank/DDBJ databases">
        <authorList>
            <person name="Han X.L."/>
            <person name="Wang Q."/>
            <person name="Lu T."/>
        </authorList>
    </citation>
    <scope>NUCLEOTIDE SEQUENCE [LARGE SCALE GENOMIC DNA]</scope>
    <source>
        <strain evidence="5 6">WQ 127069</strain>
    </source>
</reference>